<comment type="caution">
    <text evidence="3">The sequence shown here is derived from an EMBL/GenBank/DDBJ whole genome shotgun (WGS) entry which is preliminary data.</text>
</comment>
<dbReference type="AlphaFoldDB" id="A0A831XMB6"/>
<dbReference type="EMBL" id="DSOV01000043">
    <property type="protein sequence ID" value="HEN42613.1"/>
    <property type="molecule type" value="Genomic_DNA"/>
</dbReference>
<dbReference type="InterPro" id="IPR001296">
    <property type="entry name" value="Glyco_trans_1"/>
</dbReference>
<evidence type="ECO:0000259" key="1">
    <source>
        <dbReference type="Pfam" id="PF00534"/>
    </source>
</evidence>
<keyword evidence="3" id="KW-0808">Transferase</keyword>
<protein>
    <submittedName>
        <fullName evidence="3">Glycosyltransferase family 1 protein</fullName>
    </submittedName>
</protein>
<name>A0A831XMB6_GEOME</name>
<feature type="domain" description="Glycosyltransferase subfamily 4-like N-terminal" evidence="2">
    <location>
        <begin position="16"/>
        <end position="175"/>
    </location>
</feature>
<dbReference type="Pfam" id="PF00534">
    <property type="entry name" value="Glycos_transf_1"/>
    <property type="match status" value="1"/>
</dbReference>
<dbReference type="Pfam" id="PF13439">
    <property type="entry name" value="Glyco_transf_4"/>
    <property type="match status" value="1"/>
</dbReference>
<dbReference type="GO" id="GO:0016757">
    <property type="term" value="F:glycosyltransferase activity"/>
    <property type="evidence" value="ECO:0007669"/>
    <property type="project" value="InterPro"/>
</dbReference>
<dbReference type="PANTHER" id="PTHR46401:SF8">
    <property type="entry name" value="BLL6006 PROTEIN"/>
    <property type="match status" value="1"/>
</dbReference>
<gene>
    <name evidence="3" type="ORF">ENQ87_09595</name>
</gene>
<organism evidence="3">
    <name type="scientific">Geobacter metallireducens</name>
    <dbReference type="NCBI Taxonomy" id="28232"/>
    <lineage>
        <taxon>Bacteria</taxon>
        <taxon>Pseudomonadati</taxon>
        <taxon>Thermodesulfobacteriota</taxon>
        <taxon>Desulfuromonadia</taxon>
        <taxon>Geobacterales</taxon>
        <taxon>Geobacteraceae</taxon>
        <taxon>Geobacter</taxon>
    </lineage>
</organism>
<dbReference type="SUPFAM" id="SSF53756">
    <property type="entry name" value="UDP-Glycosyltransferase/glycogen phosphorylase"/>
    <property type="match status" value="1"/>
</dbReference>
<dbReference type="InterPro" id="IPR028098">
    <property type="entry name" value="Glyco_trans_4-like_N"/>
</dbReference>
<feature type="domain" description="Glycosyl transferase family 1" evidence="1">
    <location>
        <begin position="202"/>
        <end position="338"/>
    </location>
</feature>
<evidence type="ECO:0000259" key="2">
    <source>
        <dbReference type="Pfam" id="PF13439"/>
    </source>
</evidence>
<evidence type="ECO:0000313" key="3">
    <source>
        <dbReference type="EMBL" id="HEN42613.1"/>
    </source>
</evidence>
<accession>A0A831XMB6</accession>
<proteinExistence type="predicted"/>
<dbReference type="PANTHER" id="PTHR46401">
    <property type="entry name" value="GLYCOSYLTRANSFERASE WBBK-RELATED"/>
    <property type="match status" value="1"/>
</dbReference>
<sequence>MRVAILGTRGIPARHGGFETFAERLALYLVGRGWKVTVHCPAVGDDVPSETVWQGVRLLHVPAGRDDALGTIIFDWRSTLIAAGEGGAVLNLGYGTALFGLLYRWRGTCNIINMDGVEWRRKKWSLPARVWLYANERLACLFANHLVADHPAIKEHLATRVSEDKITMIPYGADPVVSPDPALIEPFGLQPRHYAILIARPDPDNMILEIVTAFSRRPRGIRLVVLGRYTPDVNSYHREVQSAASDEVLFVGGIYDKQQVEALRYHARLYIHGHRVGGTNPSLVEALAAGNPVLAHDNPFNRWVAGPGAHYFKDEQECSGELDSLLDSPAELDRMRHASLERHNAAFRWEGVLAEYEALLSAWQA</sequence>
<dbReference type="Gene3D" id="3.40.50.2000">
    <property type="entry name" value="Glycogen Phosphorylase B"/>
    <property type="match status" value="2"/>
</dbReference>
<reference evidence="3" key="1">
    <citation type="journal article" date="2020" name="mSystems">
        <title>Genome- and Community-Level Interaction Insights into Carbon Utilization and Element Cycling Functions of Hydrothermarchaeota in Hydrothermal Sediment.</title>
        <authorList>
            <person name="Zhou Z."/>
            <person name="Liu Y."/>
            <person name="Xu W."/>
            <person name="Pan J."/>
            <person name="Luo Z.H."/>
            <person name="Li M."/>
        </authorList>
    </citation>
    <scope>NUCLEOTIDE SEQUENCE [LARGE SCALE GENOMIC DNA]</scope>
    <source>
        <strain evidence="3">SpSt-349</strain>
    </source>
</reference>